<dbReference type="Gene3D" id="3.40.50.300">
    <property type="entry name" value="P-loop containing nucleotide triphosphate hydrolases"/>
    <property type="match status" value="2"/>
</dbReference>
<evidence type="ECO:0000313" key="4">
    <source>
        <dbReference type="Proteomes" id="UP001375240"/>
    </source>
</evidence>
<feature type="domain" description="AAA+ ATPase" evidence="2">
    <location>
        <begin position="68"/>
        <end position="379"/>
    </location>
</feature>
<reference evidence="3 4" key="1">
    <citation type="submission" date="2019-10" db="EMBL/GenBank/DDBJ databases">
        <authorList>
            <person name="Palmer J.M."/>
        </authorList>
    </citation>
    <scope>NUCLEOTIDE SEQUENCE [LARGE SCALE GENOMIC DNA]</scope>
    <source>
        <strain evidence="3 4">TWF696</strain>
    </source>
</reference>
<dbReference type="Pfam" id="PF00350">
    <property type="entry name" value="Dynamin_N"/>
    <property type="match status" value="1"/>
</dbReference>
<dbReference type="InterPro" id="IPR027417">
    <property type="entry name" value="P-loop_NTPase"/>
</dbReference>
<dbReference type="PANTHER" id="PTHR36681:SF3">
    <property type="entry name" value="NUCLEAR GTPASE, GERMINAL CENTER-ASSOCIATED, TANDEM DUPLICATE 3"/>
    <property type="match status" value="1"/>
</dbReference>
<protein>
    <recommendedName>
        <fullName evidence="2">AAA+ ATPase domain-containing protein</fullName>
    </recommendedName>
</protein>
<dbReference type="InterPro" id="IPR045063">
    <property type="entry name" value="Dynamin_N"/>
</dbReference>
<evidence type="ECO:0000313" key="3">
    <source>
        <dbReference type="EMBL" id="KAK6344012.1"/>
    </source>
</evidence>
<accession>A0AAV9UPK3</accession>
<dbReference type="SUPFAM" id="SSF52540">
    <property type="entry name" value="P-loop containing nucleoside triphosphate hydrolases"/>
    <property type="match status" value="1"/>
</dbReference>
<organism evidence="3 4">
    <name type="scientific">Orbilia brochopaga</name>
    <dbReference type="NCBI Taxonomy" id="3140254"/>
    <lineage>
        <taxon>Eukaryota</taxon>
        <taxon>Fungi</taxon>
        <taxon>Dikarya</taxon>
        <taxon>Ascomycota</taxon>
        <taxon>Pezizomycotina</taxon>
        <taxon>Orbiliomycetes</taxon>
        <taxon>Orbiliales</taxon>
        <taxon>Orbiliaceae</taxon>
        <taxon>Orbilia</taxon>
    </lineage>
</organism>
<keyword evidence="4" id="KW-1185">Reference proteome</keyword>
<dbReference type="Proteomes" id="UP001375240">
    <property type="component" value="Unassembled WGS sequence"/>
</dbReference>
<comment type="caution">
    <text evidence="3">The sequence shown here is derived from an EMBL/GenBank/DDBJ whole genome shotgun (WGS) entry which is preliminary data.</text>
</comment>
<feature type="compositionally biased region" description="Acidic residues" evidence="1">
    <location>
        <begin position="154"/>
        <end position="166"/>
    </location>
</feature>
<evidence type="ECO:0000259" key="2">
    <source>
        <dbReference type="SMART" id="SM00382"/>
    </source>
</evidence>
<name>A0AAV9UPK3_9PEZI</name>
<gene>
    <name evidence="3" type="ORF">TWF696_007660</name>
</gene>
<dbReference type="InterPro" id="IPR003593">
    <property type="entry name" value="AAA+_ATPase"/>
</dbReference>
<evidence type="ECO:0000256" key="1">
    <source>
        <dbReference type="SAM" id="MobiDB-lite"/>
    </source>
</evidence>
<feature type="region of interest" description="Disordered" evidence="1">
    <location>
        <begin position="154"/>
        <end position="181"/>
    </location>
</feature>
<proteinExistence type="predicted"/>
<dbReference type="EMBL" id="JAVHNQ010000006">
    <property type="protein sequence ID" value="KAK6344012.1"/>
    <property type="molecule type" value="Genomic_DNA"/>
</dbReference>
<dbReference type="PANTHER" id="PTHR36681">
    <property type="entry name" value="NUCLEAR GTPASE, GERMINAL CENTER-ASSOCIATED, TANDEM DUPLICATE 3"/>
    <property type="match status" value="1"/>
</dbReference>
<dbReference type="AlphaFoldDB" id="A0AAV9UPK3"/>
<dbReference type="SMART" id="SM00382">
    <property type="entry name" value="AAA"/>
    <property type="match status" value="1"/>
</dbReference>
<sequence length="393" mass="44264">MASASVHPLRSPEPLTLDRKRMIIHKRNIFLDLCHSALQDTKSRGLLNTAGQQCLETIETYQAVNLDTKSVVAFIGASGVGKSTLLNALLGHRIAPTSAVRACTSVITEFSQKKPEMKAFTAVIEYIDKRSFMQEVETLKQEILERDKLLEIESREDDDAEGESVIEDLRPAKRPRNSASFSGSKAASAAESKLQAVFPTLQINDLSQIESKIEELYTEDVYLSEGVQRIEHDDEDEFLTEMYGLVANKGDYGDDTDYERQYWPLINVVKIYIDSEVLNTGIVLVDLPGVQDYSTARTTLSDSYLTKASEVVIVSNVTRIFTDETTIRLADLYIKQLQYDDRQHIAIVGTHADGLDLQSLRRDMKDLKFTSTFDMLSKRIKDYRSKLASTNVR</sequence>